<keyword evidence="1" id="KW-0812">Transmembrane</keyword>
<protein>
    <submittedName>
        <fullName evidence="2">Membrane protein</fullName>
    </submittedName>
</protein>
<dbReference type="Pfam" id="PF06541">
    <property type="entry name" value="ABC_trans_CmpB"/>
    <property type="match status" value="1"/>
</dbReference>
<reference evidence="2 3" key="1">
    <citation type="submission" date="2024-06" db="EMBL/GenBank/DDBJ databases">
        <title>Genomic Encyclopedia of Type Strains, Phase IV (KMG-IV): sequencing the most valuable type-strain genomes for metagenomic binning, comparative biology and taxonomic classification.</title>
        <authorList>
            <person name="Goeker M."/>
        </authorList>
    </citation>
    <scope>NUCLEOTIDE SEQUENCE [LARGE SCALE GENOMIC DNA]</scope>
    <source>
        <strain evidence="2 3">DSM 21460</strain>
    </source>
</reference>
<evidence type="ECO:0000313" key="3">
    <source>
        <dbReference type="Proteomes" id="UP001549162"/>
    </source>
</evidence>
<dbReference type="InterPro" id="IPR010540">
    <property type="entry name" value="CmpB_TMEM229"/>
</dbReference>
<comment type="caution">
    <text evidence="2">The sequence shown here is derived from an EMBL/GenBank/DDBJ whole genome shotgun (WGS) entry which is preliminary data.</text>
</comment>
<dbReference type="RefSeq" id="WP_354368768.1">
    <property type="nucleotide sequence ID" value="NZ_JBEPMA010000010.1"/>
</dbReference>
<name>A0ABV2JAW9_9FIRM</name>
<gene>
    <name evidence="2" type="ORF">ABID14_001536</name>
</gene>
<dbReference type="EMBL" id="JBEPMA010000010">
    <property type="protein sequence ID" value="MET3617901.1"/>
    <property type="molecule type" value="Genomic_DNA"/>
</dbReference>
<feature type="transmembrane region" description="Helical" evidence="1">
    <location>
        <begin position="149"/>
        <end position="171"/>
    </location>
</feature>
<keyword evidence="3" id="KW-1185">Reference proteome</keyword>
<feature type="transmembrane region" description="Helical" evidence="1">
    <location>
        <begin position="6"/>
        <end position="27"/>
    </location>
</feature>
<evidence type="ECO:0000313" key="2">
    <source>
        <dbReference type="EMBL" id="MET3617901.1"/>
    </source>
</evidence>
<dbReference type="Proteomes" id="UP001549162">
    <property type="component" value="Unassembled WGS sequence"/>
</dbReference>
<sequence length="316" mass="37177">MDILYFDNLVLIFFIYSVAGWVMEVTLKYFQYHRFINRGFLIGPYCPIYGTGAVIVTIISNLLSEYDSSLGTSFLISFFFCGALEYYTSFMLEKRFHARWWDYSFKPMNFHGRVWIGNLILFGIGGMLIDKVFNPYIMNFLGEIHIDTIRLLSTVIILIMGADYILSHFIIKLLKEGVESSEADKSEAIAKEVRYLLENKSVFHRRIIDAYPELVFRTERVKARLERVKNDTEKLKMAVGDRLNDLSDIIEHRHKNISRNLITTRNLQKDIIKIQEEIISNSVIDENYKKKNQKLFANLEEKKKILQQRDNFDKFL</sequence>
<keyword evidence="1" id="KW-0472">Membrane</keyword>
<feature type="transmembrane region" description="Helical" evidence="1">
    <location>
        <begin position="110"/>
        <end position="129"/>
    </location>
</feature>
<evidence type="ECO:0000256" key="1">
    <source>
        <dbReference type="SAM" id="Phobius"/>
    </source>
</evidence>
<organism evidence="2 3">
    <name type="scientific">Peptoniphilus olsenii</name>
    <dbReference type="NCBI Taxonomy" id="411570"/>
    <lineage>
        <taxon>Bacteria</taxon>
        <taxon>Bacillati</taxon>
        <taxon>Bacillota</taxon>
        <taxon>Tissierellia</taxon>
        <taxon>Tissierellales</taxon>
        <taxon>Peptoniphilaceae</taxon>
        <taxon>Peptoniphilus</taxon>
    </lineage>
</organism>
<feature type="transmembrane region" description="Helical" evidence="1">
    <location>
        <begin position="69"/>
        <end position="89"/>
    </location>
</feature>
<proteinExistence type="predicted"/>
<keyword evidence="1" id="KW-1133">Transmembrane helix</keyword>
<accession>A0ABV2JAW9</accession>
<feature type="transmembrane region" description="Helical" evidence="1">
    <location>
        <begin position="39"/>
        <end position="63"/>
    </location>
</feature>